<dbReference type="Proteomes" id="UP000265366">
    <property type="component" value="Unassembled WGS sequence"/>
</dbReference>
<proteinExistence type="predicted"/>
<reference evidence="8 9" key="1">
    <citation type="submission" date="2018-08" db="EMBL/GenBank/DDBJ databases">
        <title>Erythrobacter zhengii sp.nov., a bacterium isolated from deep-sea sediment.</title>
        <authorList>
            <person name="Fang C."/>
            <person name="Wu Y.-H."/>
            <person name="Sun C."/>
            <person name="Wang H."/>
            <person name="Cheng H."/>
            <person name="Meng F.-X."/>
            <person name="Wang C.-S."/>
            <person name="Xu X.-W."/>
        </authorList>
    </citation>
    <scope>NUCLEOTIDE SEQUENCE [LARGE SCALE GENOMIC DNA]</scope>
    <source>
        <strain evidence="8 9">CCTCC AB 2015396</strain>
    </source>
</reference>
<evidence type="ECO:0000313" key="8">
    <source>
        <dbReference type="EMBL" id="RIV88620.1"/>
    </source>
</evidence>
<keyword evidence="4 6" id="KW-0472">Membrane</keyword>
<evidence type="ECO:0000256" key="2">
    <source>
        <dbReference type="ARBA" id="ARBA00022692"/>
    </source>
</evidence>
<keyword evidence="3 6" id="KW-1133">Transmembrane helix</keyword>
<dbReference type="Pfam" id="PF06305">
    <property type="entry name" value="LapA_dom"/>
    <property type="match status" value="1"/>
</dbReference>
<feature type="domain" description="Lipopolysaccharide assembly protein A" evidence="7">
    <location>
        <begin position="23"/>
        <end position="82"/>
    </location>
</feature>
<keyword evidence="1" id="KW-1003">Cell membrane</keyword>
<evidence type="ECO:0000256" key="4">
    <source>
        <dbReference type="ARBA" id="ARBA00023136"/>
    </source>
</evidence>
<dbReference type="OrthoDB" id="7595841at2"/>
<evidence type="ECO:0000256" key="6">
    <source>
        <dbReference type="SAM" id="Phobius"/>
    </source>
</evidence>
<evidence type="ECO:0000256" key="3">
    <source>
        <dbReference type="ARBA" id="ARBA00022989"/>
    </source>
</evidence>
<gene>
    <name evidence="8" type="ORF">D2V17_06935</name>
</gene>
<name>A0A3A1P6U7_9SPHN</name>
<comment type="caution">
    <text evidence="8">The sequence shown here is derived from an EMBL/GenBank/DDBJ whole genome shotgun (WGS) entry which is preliminary data.</text>
</comment>
<feature type="region of interest" description="Disordered" evidence="5">
    <location>
        <begin position="107"/>
        <end position="133"/>
    </location>
</feature>
<evidence type="ECO:0000313" key="9">
    <source>
        <dbReference type="Proteomes" id="UP000265366"/>
    </source>
</evidence>
<dbReference type="AlphaFoldDB" id="A0A3A1P6U7"/>
<dbReference type="GO" id="GO:0005886">
    <property type="term" value="C:plasma membrane"/>
    <property type="evidence" value="ECO:0007669"/>
    <property type="project" value="InterPro"/>
</dbReference>
<dbReference type="EMBL" id="QXFM01000066">
    <property type="protein sequence ID" value="RIV88620.1"/>
    <property type="molecule type" value="Genomic_DNA"/>
</dbReference>
<organism evidence="8 9">
    <name type="scientific">Aurantiacibacter xanthus</name>
    <dbReference type="NCBI Taxonomy" id="1784712"/>
    <lineage>
        <taxon>Bacteria</taxon>
        <taxon>Pseudomonadati</taxon>
        <taxon>Pseudomonadota</taxon>
        <taxon>Alphaproteobacteria</taxon>
        <taxon>Sphingomonadales</taxon>
        <taxon>Erythrobacteraceae</taxon>
        <taxon>Aurantiacibacter</taxon>
    </lineage>
</organism>
<sequence length="133" mass="14305">MQILRTFAWALLLVALVAFSVANWTDVTVRIWPGILVDTKVPAIVIISFLIGFVPMWLYLRASKWQARRRIQSLENAARVAQATPMQAEPAAASAVDATPIAPAEEIAPAAPPIGADPLSPLPTTPSTKPENP</sequence>
<evidence type="ECO:0000259" key="7">
    <source>
        <dbReference type="Pfam" id="PF06305"/>
    </source>
</evidence>
<protein>
    <submittedName>
        <fullName evidence="8">LapA family protein</fullName>
    </submittedName>
</protein>
<keyword evidence="9" id="KW-1185">Reference proteome</keyword>
<evidence type="ECO:0000256" key="5">
    <source>
        <dbReference type="SAM" id="MobiDB-lite"/>
    </source>
</evidence>
<feature type="transmembrane region" description="Helical" evidence="6">
    <location>
        <begin position="41"/>
        <end position="60"/>
    </location>
</feature>
<keyword evidence="2 6" id="KW-0812">Transmembrane</keyword>
<dbReference type="RefSeq" id="WP_119592356.1">
    <property type="nucleotide sequence ID" value="NZ_QXFM01000066.1"/>
</dbReference>
<dbReference type="InterPro" id="IPR010445">
    <property type="entry name" value="LapA_dom"/>
</dbReference>
<accession>A0A3A1P6U7</accession>
<evidence type="ECO:0000256" key="1">
    <source>
        <dbReference type="ARBA" id="ARBA00022475"/>
    </source>
</evidence>